<keyword evidence="6" id="KW-1185">Reference proteome</keyword>
<dbReference type="InterPro" id="IPR000026">
    <property type="entry name" value="N1-like"/>
</dbReference>
<evidence type="ECO:0000256" key="2">
    <source>
        <dbReference type="ARBA" id="ARBA00022801"/>
    </source>
</evidence>
<dbReference type="InterPro" id="IPR016191">
    <property type="entry name" value="Ribonuclease/ribotoxin"/>
</dbReference>
<organism evidence="5 6">
    <name type="scientific">Aromatoleum toluvorans</name>
    <dbReference type="NCBI Taxonomy" id="92002"/>
    <lineage>
        <taxon>Bacteria</taxon>
        <taxon>Pseudomonadati</taxon>
        <taxon>Pseudomonadota</taxon>
        <taxon>Betaproteobacteria</taxon>
        <taxon>Rhodocyclales</taxon>
        <taxon>Rhodocyclaceae</taxon>
        <taxon>Aromatoleum</taxon>
    </lineage>
</organism>
<dbReference type="Pfam" id="PF00545">
    <property type="entry name" value="Ribonuclease"/>
    <property type="match status" value="1"/>
</dbReference>
<evidence type="ECO:0000256" key="3">
    <source>
        <dbReference type="SAM" id="MobiDB-lite"/>
    </source>
</evidence>
<dbReference type="RefSeq" id="WP_169256760.1">
    <property type="nucleotide sequence ID" value="NZ_WTVN01000022.1"/>
</dbReference>
<feature type="chain" id="PRO_5045578935" evidence="4">
    <location>
        <begin position="24"/>
        <end position="127"/>
    </location>
</feature>
<keyword evidence="2" id="KW-0378">Hydrolase</keyword>
<protein>
    <submittedName>
        <fullName evidence="5">Ribonuclease</fullName>
    </submittedName>
</protein>
<gene>
    <name evidence="5" type="ORF">GPA22_14380</name>
</gene>
<evidence type="ECO:0000313" key="5">
    <source>
        <dbReference type="EMBL" id="NMG44910.1"/>
    </source>
</evidence>
<name>A0ABX1Q209_9RHOO</name>
<evidence type="ECO:0000313" key="6">
    <source>
        <dbReference type="Proteomes" id="UP000623795"/>
    </source>
</evidence>
<keyword evidence="4" id="KW-0732">Signal</keyword>
<feature type="region of interest" description="Disordered" evidence="3">
    <location>
        <begin position="77"/>
        <end position="105"/>
    </location>
</feature>
<evidence type="ECO:0000256" key="4">
    <source>
        <dbReference type="SAM" id="SignalP"/>
    </source>
</evidence>
<reference evidence="5 6" key="1">
    <citation type="submission" date="2019-12" db="EMBL/GenBank/DDBJ databases">
        <title>Comparative genomics gives insights into the taxonomy of the Azoarcus-Aromatoleum group and reveals separate origins of nif in the plant-associated Azoarcus and non-plant-associated Aromatoleum sub-groups.</title>
        <authorList>
            <person name="Lafos M."/>
            <person name="Maluk M."/>
            <person name="Batista M."/>
            <person name="Junghare M."/>
            <person name="Carmona M."/>
            <person name="Faoro H."/>
            <person name="Cruz L.M."/>
            <person name="Battistoni F."/>
            <person name="De Souza E."/>
            <person name="Pedrosa F."/>
            <person name="Chen W.-M."/>
            <person name="Poole P.S."/>
            <person name="Dixon R.A."/>
            <person name="James E.K."/>
        </authorList>
    </citation>
    <scope>NUCLEOTIDE SEQUENCE [LARGE SCALE GENOMIC DNA]</scope>
    <source>
        <strain evidence="5 6">Td21</strain>
    </source>
</reference>
<keyword evidence="1" id="KW-0540">Nuclease</keyword>
<sequence>MASENHLRALVLRLALFAATALAALPGCGRGPDNATAANALPPEAVATLRLIDRGGPFPYRKDGTVFQNRERQLPDKPRGYYREYTVPTPGEDDRGARRIVTGGNPPEVYYYTGDHYRSFRRIESQR</sequence>
<feature type="signal peptide" evidence="4">
    <location>
        <begin position="1"/>
        <end position="23"/>
    </location>
</feature>
<dbReference type="Proteomes" id="UP000623795">
    <property type="component" value="Unassembled WGS sequence"/>
</dbReference>
<proteinExistence type="predicted"/>
<comment type="caution">
    <text evidence="5">The sequence shown here is derived from an EMBL/GenBank/DDBJ whole genome shotgun (WGS) entry which is preliminary data.</text>
</comment>
<evidence type="ECO:0000256" key="1">
    <source>
        <dbReference type="ARBA" id="ARBA00022722"/>
    </source>
</evidence>
<dbReference type="EMBL" id="WTVN01000022">
    <property type="protein sequence ID" value="NMG44910.1"/>
    <property type="molecule type" value="Genomic_DNA"/>
</dbReference>
<dbReference type="Gene3D" id="3.10.450.30">
    <property type="entry name" value="Microbial ribonucleases"/>
    <property type="match status" value="1"/>
</dbReference>
<dbReference type="SUPFAM" id="SSF53933">
    <property type="entry name" value="Microbial ribonucleases"/>
    <property type="match status" value="1"/>
</dbReference>
<accession>A0ABX1Q209</accession>